<dbReference type="Proteomes" id="UP000007350">
    <property type="component" value="Unassembled WGS sequence"/>
</dbReference>
<dbReference type="EMBL" id="AHKC01015191">
    <property type="protein sequence ID" value="EKF28714.1"/>
    <property type="molecule type" value="Genomic_DNA"/>
</dbReference>
<name>K2MSR8_TRYCR</name>
<evidence type="ECO:0000313" key="2">
    <source>
        <dbReference type="Proteomes" id="UP000007350"/>
    </source>
</evidence>
<organism evidence="1 2">
    <name type="scientific">Trypanosoma cruzi marinkellei</name>
    <dbReference type="NCBI Taxonomy" id="85056"/>
    <lineage>
        <taxon>Eukaryota</taxon>
        <taxon>Discoba</taxon>
        <taxon>Euglenozoa</taxon>
        <taxon>Kinetoplastea</taxon>
        <taxon>Metakinetoplastina</taxon>
        <taxon>Trypanosomatida</taxon>
        <taxon>Trypanosomatidae</taxon>
        <taxon>Trypanosoma</taxon>
        <taxon>Schizotrypanum</taxon>
    </lineage>
</organism>
<accession>K2MSR8</accession>
<evidence type="ECO:0000313" key="1">
    <source>
        <dbReference type="EMBL" id="EKF28714.1"/>
    </source>
</evidence>
<dbReference type="AlphaFoldDB" id="K2MSR8"/>
<reference evidence="1 2" key="1">
    <citation type="journal article" date="2012" name="BMC Genomics">
        <title>Comparative genomic analysis of human infective Trypanosoma cruzi lineages with the bat-restricted subspecies T. cruzi marinkellei.</title>
        <authorList>
            <person name="Franzen O."/>
            <person name="Talavera-Lopez C."/>
            <person name="Ochaya S."/>
            <person name="Butler C.E."/>
            <person name="Messenger L.A."/>
            <person name="Lewis M.D."/>
            <person name="Llewellyn M.S."/>
            <person name="Marinkelle C.J."/>
            <person name="Tyler K.M."/>
            <person name="Miles M.A."/>
            <person name="Andersson B."/>
        </authorList>
    </citation>
    <scope>NUCLEOTIDE SEQUENCE [LARGE SCALE GENOMIC DNA]</scope>
    <source>
        <strain evidence="1 2">B7</strain>
    </source>
</reference>
<sequence>MCASRRLCLLTRHYRRHRHHHPRRHRRRLVSASATWCTPRLRRQWAADC</sequence>
<keyword evidence="2" id="KW-1185">Reference proteome</keyword>
<comment type="caution">
    <text evidence="1">The sequence shown here is derived from an EMBL/GenBank/DDBJ whole genome shotgun (WGS) entry which is preliminary data.</text>
</comment>
<protein>
    <submittedName>
        <fullName evidence="1">Dispersed gene family protein 1 (DGF-1), putative</fullName>
    </submittedName>
</protein>
<gene>
    <name evidence="1" type="ORF">MOQ_007530</name>
</gene>
<proteinExistence type="predicted"/>
<feature type="non-terminal residue" evidence="1">
    <location>
        <position position="49"/>
    </location>
</feature>